<dbReference type="Gene3D" id="2.170.270.10">
    <property type="entry name" value="SET domain"/>
    <property type="match status" value="1"/>
</dbReference>
<organism evidence="2 3">
    <name type="scientific">Scytalidium lignicola</name>
    <name type="common">Hyphomycete</name>
    <dbReference type="NCBI Taxonomy" id="5539"/>
    <lineage>
        <taxon>Eukaryota</taxon>
        <taxon>Fungi</taxon>
        <taxon>Dikarya</taxon>
        <taxon>Ascomycota</taxon>
        <taxon>Pezizomycotina</taxon>
        <taxon>Leotiomycetes</taxon>
        <taxon>Leotiomycetes incertae sedis</taxon>
        <taxon>Scytalidium</taxon>
    </lineage>
</organism>
<feature type="non-terminal residue" evidence="2">
    <location>
        <position position="285"/>
    </location>
</feature>
<protein>
    <recommendedName>
        <fullName evidence="4">SET domain-containing protein</fullName>
    </recommendedName>
</protein>
<dbReference type="EMBL" id="NCSJ02000089">
    <property type="protein sequence ID" value="RFU30895.1"/>
    <property type="molecule type" value="Genomic_DNA"/>
</dbReference>
<gene>
    <name evidence="2" type="ORF">B7463_g5447</name>
</gene>
<comment type="caution">
    <text evidence="2">The sequence shown here is derived from an EMBL/GenBank/DDBJ whole genome shotgun (WGS) entry which is preliminary data.</text>
</comment>
<evidence type="ECO:0000256" key="1">
    <source>
        <dbReference type="SAM" id="MobiDB-lite"/>
    </source>
</evidence>
<dbReference type="PANTHER" id="PTHR47332:SF2">
    <property type="entry name" value="SET-6"/>
    <property type="match status" value="1"/>
</dbReference>
<keyword evidence="3" id="KW-1185">Reference proteome</keyword>
<dbReference type="InterPro" id="IPR046341">
    <property type="entry name" value="SET_dom_sf"/>
</dbReference>
<feature type="region of interest" description="Disordered" evidence="1">
    <location>
        <begin position="40"/>
        <end position="68"/>
    </location>
</feature>
<proteinExistence type="predicted"/>
<reference evidence="2 3" key="1">
    <citation type="submission" date="2018-05" db="EMBL/GenBank/DDBJ databases">
        <title>Draft genome sequence of Scytalidium lignicola DSM 105466, a ubiquitous saprotrophic fungus.</title>
        <authorList>
            <person name="Buettner E."/>
            <person name="Gebauer A.M."/>
            <person name="Hofrichter M."/>
            <person name="Liers C."/>
            <person name="Kellner H."/>
        </authorList>
    </citation>
    <scope>NUCLEOTIDE SEQUENCE [LARGE SCALE GENOMIC DNA]</scope>
    <source>
        <strain evidence="2 3">DSM 105466</strain>
    </source>
</reference>
<feature type="compositionally biased region" description="Basic and acidic residues" evidence="1">
    <location>
        <begin position="48"/>
        <end position="57"/>
    </location>
</feature>
<name>A0A3E2HBW1_SCYLI</name>
<dbReference type="AlphaFoldDB" id="A0A3E2HBW1"/>
<dbReference type="OrthoDB" id="265717at2759"/>
<dbReference type="STRING" id="5539.A0A3E2HBW1"/>
<dbReference type="SUPFAM" id="SSF82199">
    <property type="entry name" value="SET domain"/>
    <property type="match status" value="1"/>
</dbReference>
<dbReference type="Proteomes" id="UP000258309">
    <property type="component" value="Unassembled WGS sequence"/>
</dbReference>
<accession>A0A3E2HBW1</accession>
<evidence type="ECO:0000313" key="3">
    <source>
        <dbReference type="Proteomes" id="UP000258309"/>
    </source>
</evidence>
<dbReference type="PANTHER" id="PTHR47332">
    <property type="entry name" value="SET DOMAIN-CONTAINING PROTEIN 5"/>
    <property type="match status" value="1"/>
</dbReference>
<dbReference type="InterPro" id="IPR053185">
    <property type="entry name" value="SET_domain_protein"/>
</dbReference>
<sequence length="285" mass="32138">MATPAPRNYSTLAKAGEFDTWSAGWSWSWKTKSRSNSFVKQLPAAQHQKHETTKDAEDGQQLISLPPPFINSPSSAILTTDFFEVKYTQDRGFAAFATRDIEYGTTILIESALLEATDGDILREFERLKPEEKNEYLKLSSFDELHKNKVAAIFMTNRFLTSNGRCGIFLIASRFNHACRPNQTCSSAKAQKSQYLIPILENTYTGTTDFSAPVRPVHRSKKLLELTPVCFLIVAGRTVPAGEFEFVMTSQNTVDTVSEVSYLVFFLSFLSSIILLREWLGLYEI</sequence>
<feature type="non-terminal residue" evidence="2">
    <location>
        <position position="1"/>
    </location>
</feature>
<evidence type="ECO:0008006" key="4">
    <source>
        <dbReference type="Google" id="ProtNLM"/>
    </source>
</evidence>
<evidence type="ECO:0000313" key="2">
    <source>
        <dbReference type="EMBL" id="RFU30895.1"/>
    </source>
</evidence>